<dbReference type="Proteomes" id="UP001371305">
    <property type="component" value="Unassembled WGS sequence"/>
</dbReference>
<dbReference type="EMBL" id="JBBUKT010000003">
    <property type="protein sequence ID" value="MEK7950955.1"/>
    <property type="molecule type" value="Genomic_DNA"/>
</dbReference>
<comment type="caution">
    <text evidence="2">The sequence shown here is derived from an EMBL/GenBank/DDBJ whole genome shotgun (WGS) entry which is preliminary data.</text>
</comment>
<accession>A0ABU9AWD6</accession>
<name>A0ABU9AWD6_9BACT</name>
<proteinExistence type="predicted"/>
<evidence type="ECO:0000313" key="2">
    <source>
        <dbReference type="EMBL" id="MEK7950955.1"/>
    </source>
</evidence>
<keyword evidence="3" id="KW-1185">Reference proteome</keyword>
<feature type="region of interest" description="Disordered" evidence="1">
    <location>
        <begin position="70"/>
        <end position="95"/>
    </location>
</feature>
<organism evidence="2 3">
    <name type="scientific">Luteolibacter soli</name>
    <dbReference type="NCBI Taxonomy" id="3135280"/>
    <lineage>
        <taxon>Bacteria</taxon>
        <taxon>Pseudomonadati</taxon>
        <taxon>Verrucomicrobiota</taxon>
        <taxon>Verrucomicrobiia</taxon>
        <taxon>Verrucomicrobiales</taxon>
        <taxon>Verrucomicrobiaceae</taxon>
        <taxon>Luteolibacter</taxon>
    </lineage>
</organism>
<reference evidence="2 3" key="1">
    <citation type="submission" date="2024-04" db="EMBL/GenBank/DDBJ databases">
        <title>Luteolibacter sp. isolated from soil.</title>
        <authorList>
            <person name="An J."/>
        </authorList>
    </citation>
    <scope>NUCLEOTIDE SEQUENCE [LARGE SCALE GENOMIC DNA]</scope>
    <source>
        <strain evidence="2 3">Y139</strain>
    </source>
</reference>
<evidence type="ECO:0000256" key="1">
    <source>
        <dbReference type="SAM" id="MobiDB-lite"/>
    </source>
</evidence>
<gene>
    <name evidence="2" type="ORF">WKV53_10630</name>
</gene>
<sequence length="152" mass="15399">MNHNHSPRGRRFVAWSIAGCLALVAAGSTYAIVTSNDSRPIAVKVGDLSNRVVRAASKLGMGISSLAREQRPAEGKAFSAGTEAPASSTGLPAGVVATGKSGTAATTRLAQLPEGMVREGVPTTLVGKGAEELDRISTSALITASKPEGTGK</sequence>
<evidence type="ECO:0000313" key="3">
    <source>
        <dbReference type="Proteomes" id="UP001371305"/>
    </source>
</evidence>
<dbReference type="RefSeq" id="WP_341404557.1">
    <property type="nucleotide sequence ID" value="NZ_JBBUKT010000003.1"/>
</dbReference>
<protein>
    <submittedName>
        <fullName evidence="2">Uncharacterized protein</fullName>
    </submittedName>
</protein>